<evidence type="ECO:0000313" key="2">
    <source>
        <dbReference type="EMBL" id="RNG28787.1"/>
    </source>
</evidence>
<keyword evidence="3" id="KW-1185">Reference proteome</keyword>
<feature type="region of interest" description="Disordered" evidence="1">
    <location>
        <begin position="65"/>
        <end position="105"/>
    </location>
</feature>
<dbReference type="EMBL" id="RIBZ01000154">
    <property type="protein sequence ID" value="RNG28787.1"/>
    <property type="molecule type" value="Genomic_DNA"/>
</dbReference>
<comment type="caution">
    <text evidence="2">The sequence shown here is derived from an EMBL/GenBank/DDBJ whole genome shotgun (WGS) entry which is preliminary data.</text>
</comment>
<evidence type="ECO:0000256" key="1">
    <source>
        <dbReference type="SAM" id="MobiDB-lite"/>
    </source>
</evidence>
<gene>
    <name evidence="2" type="ORF">EEJ42_11635</name>
</gene>
<feature type="compositionally biased region" description="Polar residues" evidence="1">
    <location>
        <begin position="78"/>
        <end position="91"/>
    </location>
</feature>
<proteinExistence type="predicted"/>
<dbReference type="AlphaFoldDB" id="A0A3M8WGQ5"/>
<protein>
    <submittedName>
        <fullName evidence="2">Uncharacterized protein</fullName>
    </submittedName>
</protein>
<organism evidence="2 3">
    <name type="scientific">Streptomyces botrytidirepellens</name>
    <dbReference type="NCBI Taxonomy" id="2486417"/>
    <lineage>
        <taxon>Bacteria</taxon>
        <taxon>Bacillati</taxon>
        <taxon>Actinomycetota</taxon>
        <taxon>Actinomycetes</taxon>
        <taxon>Kitasatosporales</taxon>
        <taxon>Streptomycetaceae</taxon>
        <taxon>Streptomyces</taxon>
    </lineage>
</organism>
<feature type="compositionally biased region" description="Low complexity" evidence="1">
    <location>
        <begin position="65"/>
        <end position="75"/>
    </location>
</feature>
<accession>A0A3M8WGQ5</accession>
<evidence type="ECO:0000313" key="3">
    <source>
        <dbReference type="Proteomes" id="UP000275401"/>
    </source>
</evidence>
<dbReference type="Proteomes" id="UP000275401">
    <property type="component" value="Unassembled WGS sequence"/>
</dbReference>
<sequence length="105" mass="11525">MLRGPFRAEYTVDVMTFVYWKDDIAHQFAQALAERTRTGGVGIAEEWCGNTPAVGLACRGRPLQPAYRRPASARRPPTDTTGRSARAATSRTELRDVAKSGKTTV</sequence>
<reference evidence="2 3" key="1">
    <citation type="submission" date="2018-11" db="EMBL/GenBank/DDBJ databases">
        <title>The Potential of Streptomyces as Biocontrol Agents against the Tomato grey mould, Botrytis cinerea (Gray mold) Frontiers in Microbiology.</title>
        <authorList>
            <person name="Li D."/>
        </authorList>
    </citation>
    <scope>NUCLEOTIDE SEQUENCE [LARGE SCALE GENOMIC DNA]</scope>
    <source>
        <strain evidence="2 3">NEAU-LD23</strain>
    </source>
</reference>
<name>A0A3M8WGQ5_9ACTN</name>